<evidence type="ECO:0000256" key="1">
    <source>
        <dbReference type="SAM" id="SignalP"/>
    </source>
</evidence>
<gene>
    <name evidence="2" type="ORF">K458DRAFT_387492</name>
</gene>
<proteinExistence type="predicted"/>
<feature type="chain" id="PRO_5026209312" evidence="1">
    <location>
        <begin position="20"/>
        <end position="52"/>
    </location>
</feature>
<sequence length="52" mass="5247">MKFTAVVAAVLSMAAFAIAAPIDVDARQVAASGNHGMCVKATAGNLEQIPDC</sequence>
<evidence type="ECO:0000313" key="2">
    <source>
        <dbReference type="EMBL" id="KAF2685528.1"/>
    </source>
</evidence>
<dbReference type="OrthoDB" id="3772259at2759"/>
<organism evidence="2 3">
    <name type="scientific">Lentithecium fluviatile CBS 122367</name>
    <dbReference type="NCBI Taxonomy" id="1168545"/>
    <lineage>
        <taxon>Eukaryota</taxon>
        <taxon>Fungi</taxon>
        <taxon>Dikarya</taxon>
        <taxon>Ascomycota</taxon>
        <taxon>Pezizomycotina</taxon>
        <taxon>Dothideomycetes</taxon>
        <taxon>Pleosporomycetidae</taxon>
        <taxon>Pleosporales</taxon>
        <taxon>Massarineae</taxon>
        <taxon>Lentitheciaceae</taxon>
        <taxon>Lentithecium</taxon>
    </lineage>
</organism>
<dbReference type="Proteomes" id="UP000799291">
    <property type="component" value="Unassembled WGS sequence"/>
</dbReference>
<feature type="signal peptide" evidence="1">
    <location>
        <begin position="1"/>
        <end position="19"/>
    </location>
</feature>
<keyword evidence="3" id="KW-1185">Reference proteome</keyword>
<dbReference type="EMBL" id="MU005578">
    <property type="protein sequence ID" value="KAF2685528.1"/>
    <property type="molecule type" value="Genomic_DNA"/>
</dbReference>
<dbReference type="AlphaFoldDB" id="A0A6G1J540"/>
<name>A0A6G1J540_9PLEO</name>
<reference evidence="2" key="1">
    <citation type="journal article" date="2020" name="Stud. Mycol.">
        <title>101 Dothideomycetes genomes: a test case for predicting lifestyles and emergence of pathogens.</title>
        <authorList>
            <person name="Haridas S."/>
            <person name="Albert R."/>
            <person name="Binder M."/>
            <person name="Bloem J."/>
            <person name="Labutti K."/>
            <person name="Salamov A."/>
            <person name="Andreopoulos B."/>
            <person name="Baker S."/>
            <person name="Barry K."/>
            <person name="Bills G."/>
            <person name="Bluhm B."/>
            <person name="Cannon C."/>
            <person name="Castanera R."/>
            <person name="Culley D."/>
            <person name="Daum C."/>
            <person name="Ezra D."/>
            <person name="Gonzalez J."/>
            <person name="Henrissat B."/>
            <person name="Kuo A."/>
            <person name="Liang C."/>
            <person name="Lipzen A."/>
            <person name="Lutzoni F."/>
            <person name="Magnuson J."/>
            <person name="Mondo S."/>
            <person name="Nolan M."/>
            <person name="Ohm R."/>
            <person name="Pangilinan J."/>
            <person name="Park H.-J."/>
            <person name="Ramirez L."/>
            <person name="Alfaro M."/>
            <person name="Sun H."/>
            <person name="Tritt A."/>
            <person name="Yoshinaga Y."/>
            <person name="Zwiers L.-H."/>
            <person name="Turgeon B."/>
            <person name="Goodwin S."/>
            <person name="Spatafora J."/>
            <person name="Crous P."/>
            <person name="Grigoriev I."/>
        </authorList>
    </citation>
    <scope>NUCLEOTIDE SEQUENCE</scope>
    <source>
        <strain evidence="2">CBS 122367</strain>
    </source>
</reference>
<accession>A0A6G1J540</accession>
<protein>
    <submittedName>
        <fullName evidence="2">Uncharacterized protein</fullName>
    </submittedName>
</protein>
<evidence type="ECO:0000313" key="3">
    <source>
        <dbReference type="Proteomes" id="UP000799291"/>
    </source>
</evidence>
<keyword evidence="1" id="KW-0732">Signal</keyword>